<gene>
    <name evidence="1 2" type="primary">LOC114332520</name>
</gene>
<evidence type="ECO:0000313" key="1">
    <source>
        <dbReference type="RefSeq" id="XP_028138130.1"/>
    </source>
</evidence>
<organism evidence="2">
    <name type="scientific">Diabrotica virgifera virgifera</name>
    <name type="common">western corn rootworm</name>
    <dbReference type="NCBI Taxonomy" id="50390"/>
    <lineage>
        <taxon>Eukaryota</taxon>
        <taxon>Metazoa</taxon>
        <taxon>Ecdysozoa</taxon>
        <taxon>Arthropoda</taxon>
        <taxon>Hexapoda</taxon>
        <taxon>Insecta</taxon>
        <taxon>Pterygota</taxon>
        <taxon>Neoptera</taxon>
        <taxon>Endopterygota</taxon>
        <taxon>Coleoptera</taxon>
        <taxon>Polyphaga</taxon>
        <taxon>Cucujiformia</taxon>
        <taxon>Chrysomeloidea</taxon>
        <taxon>Chrysomelidae</taxon>
        <taxon>Galerucinae</taxon>
        <taxon>Diabroticina</taxon>
        <taxon>Diabroticites</taxon>
        <taxon>Diabrotica</taxon>
    </lineage>
</organism>
<name>A0A6P7FPK3_DIAVI</name>
<dbReference type="RefSeq" id="XP_028138130.1">
    <property type="nucleotide sequence ID" value="XM_028282329.1"/>
</dbReference>
<dbReference type="RefSeq" id="XP_028138131.1">
    <property type="nucleotide sequence ID" value="XM_028282330.1"/>
</dbReference>
<protein>
    <submittedName>
        <fullName evidence="1">Uncharacterized protein LOC114332520 isoform X1</fullName>
    </submittedName>
    <submittedName>
        <fullName evidence="2">Uncharacterized protein LOC114332520 isoform X2</fullName>
    </submittedName>
</protein>
<dbReference type="AlphaFoldDB" id="A0A6P7FPK3"/>
<reference evidence="1 2" key="1">
    <citation type="submission" date="2025-04" db="UniProtKB">
        <authorList>
            <consortium name="RefSeq"/>
        </authorList>
    </citation>
    <scope>IDENTIFICATION</scope>
    <source>
        <tissue evidence="1 2">Whole insect</tissue>
    </source>
</reference>
<sequence length="134" mass="15310">MERAVRAHISSNNLLINLRPFLKACDRKTNTKGGRKRRSTAILRHINQKSFRIEKNSTQKKKAAVTARKEKRIARNSAYTSTKTTVDNAKNDLIMRKLKKKRPLTVSSDKDSDQDNAFCLVCMEPHSNSRPGEQ</sequence>
<accession>A0A6P7FPK3</accession>
<proteinExistence type="predicted"/>
<evidence type="ECO:0000313" key="2">
    <source>
        <dbReference type="RefSeq" id="XP_028138131.1"/>
    </source>
</evidence>